<dbReference type="PANTHER" id="PTHR43135">
    <property type="entry name" value="ALPHA-D-RIBOSE 1-METHYLPHOSPHONATE 5-TRIPHOSPHATE DIPHOSPHATASE"/>
    <property type="match status" value="1"/>
</dbReference>
<dbReference type="Gene3D" id="2.30.40.10">
    <property type="entry name" value="Urease, subunit C, domain 1"/>
    <property type="match status" value="1"/>
</dbReference>
<dbReference type="OrthoDB" id="3514520at2"/>
<evidence type="ECO:0000313" key="2">
    <source>
        <dbReference type="EMBL" id="TWG08007.1"/>
    </source>
</evidence>
<accession>A0A561V8S3</accession>
<dbReference type="SUPFAM" id="SSF51556">
    <property type="entry name" value="Metallo-dependent hydrolases"/>
    <property type="match status" value="1"/>
</dbReference>
<dbReference type="InterPro" id="IPR011059">
    <property type="entry name" value="Metal-dep_hydrolase_composite"/>
</dbReference>
<organism evidence="2 3">
    <name type="scientific">Saccharopolyspora dendranthemae</name>
    <dbReference type="NCBI Taxonomy" id="1181886"/>
    <lineage>
        <taxon>Bacteria</taxon>
        <taxon>Bacillati</taxon>
        <taxon>Actinomycetota</taxon>
        <taxon>Actinomycetes</taxon>
        <taxon>Pseudonocardiales</taxon>
        <taxon>Pseudonocardiaceae</taxon>
        <taxon>Saccharopolyspora</taxon>
    </lineage>
</organism>
<comment type="caution">
    <text evidence="2">The sequence shown here is derived from an EMBL/GenBank/DDBJ whole genome shotgun (WGS) entry which is preliminary data.</text>
</comment>
<dbReference type="EMBL" id="VIWX01000001">
    <property type="protein sequence ID" value="TWG08007.1"/>
    <property type="molecule type" value="Genomic_DNA"/>
</dbReference>
<dbReference type="CDD" id="cd01299">
    <property type="entry name" value="Met_dep_hydrolase_A"/>
    <property type="match status" value="1"/>
</dbReference>
<dbReference type="RefSeq" id="WP_145736486.1">
    <property type="nucleotide sequence ID" value="NZ_VIWX01000001.1"/>
</dbReference>
<protein>
    <submittedName>
        <fullName evidence="2">Imidazolonepropionase-like amidohydrolase</fullName>
    </submittedName>
</protein>
<dbReference type="GO" id="GO:0016810">
    <property type="term" value="F:hydrolase activity, acting on carbon-nitrogen (but not peptide) bonds"/>
    <property type="evidence" value="ECO:0007669"/>
    <property type="project" value="InterPro"/>
</dbReference>
<dbReference type="InterPro" id="IPR032466">
    <property type="entry name" value="Metal_Hydrolase"/>
</dbReference>
<proteinExistence type="predicted"/>
<dbReference type="AlphaFoldDB" id="A0A561V8S3"/>
<dbReference type="PANTHER" id="PTHR43135:SF3">
    <property type="entry name" value="ALPHA-D-RIBOSE 1-METHYLPHOSPHONATE 5-TRIPHOSPHATE DIPHOSPHATASE"/>
    <property type="match status" value="1"/>
</dbReference>
<feature type="domain" description="Amidohydrolase-related" evidence="1">
    <location>
        <begin position="53"/>
        <end position="402"/>
    </location>
</feature>
<evidence type="ECO:0000313" key="3">
    <source>
        <dbReference type="Proteomes" id="UP000316184"/>
    </source>
</evidence>
<keyword evidence="3" id="KW-1185">Reference proteome</keyword>
<dbReference type="Proteomes" id="UP000316184">
    <property type="component" value="Unassembled WGS sequence"/>
</dbReference>
<name>A0A561V8S3_9PSEU</name>
<reference evidence="2 3" key="1">
    <citation type="submission" date="2019-06" db="EMBL/GenBank/DDBJ databases">
        <title>Sequencing the genomes of 1000 actinobacteria strains.</title>
        <authorList>
            <person name="Klenk H.-P."/>
        </authorList>
    </citation>
    <scope>NUCLEOTIDE SEQUENCE [LARGE SCALE GENOMIC DNA]</scope>
    <source>
        <strain evidence="2 3">DSM 46699</strain>
    </source>
</reference>
<gene>
    <name evidence="2" type="ORF">FHU35_11626</name>
</gene>
<dbReference type="InterPro" id="IPR051781">
    <property type="entry name" value="Metallo-dep_Hydrolase"/>
</dbReference>
<dbReference type="InterPro" id="IPR006680">
    <property type="entry name" value="Amidohydro-rel"/>
</dbReference>
<dbReference type="SUPFAM" id="SSF51338">
    <property type="entry name" value="Composite domain of metallo-dependent hydrolases"/>
    <property type="match status" value="1"/>
</dbReference>
<dbReference type="Pfam" id="PF01979">
    <property type="entry name" value="Amidohydro_1"/>
    <property type="match status" value="1"/>
</dbReference>
<dbReference type="InterPro" id="IPR057744">
    <property type="entry name" value="OTAase-like"/>
</dbReference>
<sequence length="402" mass="42333">MTALLLRSGTLLDVETGERAEGDLLCADGRIVETGRGLKAPDGARTVDLAGATVLPGLIDAHVHVTAATADLGALTSWSPSYATAHAARIMGGMLDRGFTTVRDASGADFGLADAQAEGLVRGPRLAFCGKALSQTGGHGDSRPRGTRMHDGHQCCAGLGRIADGVDAVRAAARDELRKGAHHLKVMAGGGVASPTDRIDSTQYSMDELHAVVQEAEAANRYVAAHAYTSRSVSRSLRAGIRSIEHGNLIDESNVAEFREHDAFLVPTLVTYWALKTEGREFGLPEDSWRKVDEVLGAGLEALETAHRGGVNIAYGTDLLGGMHRHQNEEFRIRGEVQPPMEVIRSATSVAAELLGMAGEIGTLRVGAAADVLVVEGDPVADIAALAEPERIRHVVQGGQLV</sequence>
<evidence type="ECO:0000259" key="1">
    <source>
        <dbReference type="Pfam" id="PF01979"/>
    </source>
</evidence>
<keyword evidence="2" id="KW-0378">Hydrolase</keyword>
<dbReference type="Gene3D" id="3.20.20.140">
    <property type="entry name" value="Metal-dependent hydrolases"/>
    <property type="match status" value="1"/>
</dbReference>